<dbReference type="GO" id="GO:0000455">
    <property type="term" value="P:enzyme-directed rRNA pseudouridine synthesis"/>
    <property type="evidence" value="ECO:0007669"/>
    <property type="project" value="TreeGrafter"/>
</dbReference>
<reference evidence="3" key="1">
    <citation type="journal article" date="2013" name="Environ. Microbiol.">
        <title>Microbiota from the distal guts of lean and obese adolescents exhibit partial functional redundancy besides clear differences in community structure.</title>
        <authorList>
            <person name="Ferrer M."/>
            <person name="Ruiz A."/>
            <person name="Lanza F."/>
            <person name="Haange S.B."/>
            <person name="Oberbach A."/>
            <person name="Till H."/>
            <person name="Bargiela R."/>
            <person name="Campoy C."/>
            <person name="Segura M.T."/>
            <person name="Richter M."/>
            <person name="von Bergen M."/>
            <person name="Seifert J."/>
            <person name="Suarez A."/>
        </authorList>
    </citation>
    <scope>NUCLEOTIDE SEQUENCE</scope>
</reference>
<dbReference type="AlphaFoldDB" id="K1SVC6"/>
<sequence>KPDIAMHESHNHRCDALSNAVAFHLMKEGKECVFRSVGRLDKGTSGIVVCALNKFSAAKLSGKIYKEYLAVAGGEFYGDGVIDKPIIRPDPMKTLRDVGMGGERAVTHWKSLKVKDGCTLLRIHLETGRTHQIRVHFKSLGAPLVGDDMYGSTDKRLSHQALHCCFVRFTHPVTEKIMEFTAP</sequence>
<feature type="domain" description="Pseudouridine synthase RsuA/RluA-like" evidence="2">
    <location>
        <begin position="15"/>
        <end position="138"/>
    </location>
</feature>
<protein>
    <submittedName>
        <fullName evidence="3">Pseudouridine synthase, RluA family</fullName>
    </submittedName>
</protein>
<name>K1SVC6_9ZZZZ</name>
<evidence type="ECO:0000313" key="3">
    <source>
        <dbReference type="EMBL" id="EKC61583.1"/>
    </source>
</evidence>
<comment type="caution">
    <text evidence="3">The sequence shown here is derived from an EMBL/GenBank/DDBJ whole genome shotgun (WGS) entry which is preliminary data.</text>
</comment>
<evidence type="ECO:0000256" key="1">
    <source>
        <dbReference type="ARBA" id="ARBA00010876"/>
    </source>
</evidence>
<dbReference type="EMBL" id="AJWZ01005800">
    <property type="protein sequence ID" value="EKC61583.1"/>
    <property type="molecule type" value="Genomic_DNA"/>
</dbReference>
<gene>
    <name evidence="3" type="ORF">OBE_08402</name>
</gene>
<dbReference type="GO" id="GO:0009982">
    <property type="term" value="F:pseudouridine synthase activity"/>
    <property type="evidence" value="ECO:0007669"/>
    <property type="project" value="InterPro"/>
</dbReference>
<dbReference type="PANTHER" id="PTHR21600:SF44">
    <property type="entry name" value="RIBOSOMAL LARGE SUBUNIT PSEUDOURIDINE SYNTHASE D"/>
    <property type="match status" value="1"/>
</dbReference>
<dbReference type="InterPro" id="IPR006145">
    <property type="entry name" value="PsdUridine_synth_RsuA/RluA"/>
</dbReference>
<dbReference type="InterPro" id="IPR050188">
    <property type="entry name" value="RluA_PseudoU_synthase"/>
</dbReference>
<organism evidence="3">
    <name type="scientific">human gut metagenome</name>
    <dbReference type="NCBI Taxonomy" id="408170"/>
    <lineage>
        <taxon>unclassified sequences</taxon>
        <taxon>metagenomes</taxon>
        <taxon>organismal metagenomes</taxon>
    </lineage>
</organism>
<dbReference type="Gene3D" id="3.30.2350.10">
    <property type="entry name" value="Pseudouridine synthase"/>
    <property type="match status" value="1"/>
</dbReference>
<evidence type="ECO:0000259" key="2">
    <source>
        <dbReference type="Pfam" id="PF00849"/>
    </source>
</evidence>
<feature type="non-terminal residue" evidence="3">
    <location>
        <position position="183"/>
    </location>
</feature>
<dbReference type="Pfam" id="PF00849">
    <property type="entry name" value="PseudoU_synth_2"/>
    <property type="match status" value="1"/>
</dbReference>
<comment type="similarity">
    <text evidence="1">Belongs to the pseudouridine synthase RluA family.</text>
</comment>
<dbReference type="GO" id="GO:0003723">
    <property type="term" value="F:RNA binding"/>
    <property type="evidence" value="ECO:0007669"/>
    <property type="project" value="InterPro"/>
</dbReference>
<dbReference type="PANTHER" id="PTHR21600">
    <property type="entry name" value="MITOCHONDRIAL RNA PSEUDOURIDINE SYNTHASE"/>
    <property type="match status" value="1"/>
</dbReference>
<dbReference type="InterPro" id="IPR020103">
    <property type="entry name" value="PsdUridine_synth_cat_dom_sf"/>
</dbReference>
<proteinExistence type="inferred from homology"/>
<dbReference type="CDD" id="cd02869">
    <property type="entry name" value="PseudoU_synth_RluA_like"/>
    <property type="match status" value="1"/>
</dbReference>
<feature type="non-terminal residue" evidence="3">
    <location>
        <position position="1"/>
    </location>
</feature>
<accession>K1SVC6</accession>
<dbReference type="SUPFAM" id="SSF55120">
    <property type="entry name" value="Pseudouridine synthase"/>
    <property type="match status" value="1"/>
</dbReference>